<keyword evidence="2" id="KW-1185">Reference proteome</keyword>
<organism evidence="1 2">
    <name type="scientific">Eretmocerus hayati</name>
    <dbReference type="NCBI Taxonomy" id="131215"/>
    <lineage>
        <taxon>Eukaryota</taxon>
        <taxon>Metazoa</taxon>
        <taxon>Ecdysozoa</taxon>
        <taxon>Arthropoda</taxon>
        <taxon>Hexapoda</taxon>
        <taxon>Insecta</taxon>
        <taxon>Pterygota</taxon>
        <taxon>Neoptera</taxon>
        <taxon>Endopterygota</taxon>
        <taxon>Hymenoptera</taxon>
        <taxon>Apocrita</taxon>
        <taxon>Proctotrupomorpha</taxon>
        <taxon>Chalcidoidea</taxon>
        <taxon>Aphelinidae</taxon>
        <taxon>Aphelininae</taxon>
        <taxon>Eretmocerus</taxon>
    </lineage>
</organism>
<evidence type="ECO:0000313" key="2">
    <source>
        <dbReference type="Proteomes" id="UP001239111"/>
    </source>
</evidence>
<comment type="caution">
    <text evidence="1">The sequence shown here is derived from an EMBL/GenBank/DDBJ whole genome shotgun (WGS) entry which is preliminary data.</text>
</comment>
<accession>A0ACC2NXP4</accession>
<gene>
    <name evidence="1" type="ORF">QAD02_010850</name>
</gene>
<sequence length="678" mass="77876">MVNQSAYEDKFDELEISPLKQTHGSSRKRVKRQDEEINLNVLPAQQEDPFYCVIACCESVLRYMGLTLEQVRPPFLPSTATYQDSVAYRILPDVPTGGASDLLRDFDSVRRILRDRSYGTNPSFVNRLNALISVNNLNARRQYTATQLYSSRYYSNEDRAELYDRMQMIVRASLENNMPVILLRLHRVRNYGALVYPERWEGHATLIHSIGPQNLHPMFRHYGIMDPWTGTFRDMTAWEIAVEGGFWLVHYDDYRERQHIPEPMQVDEPNYLGLAVLDNLDQTDRRSLCMLDTLGTFASRSKREVNWHHPGCSDTTKSFKINVIQEYDVEPPPDRWFKKGALFIGTDHGVYLINGDQVNEKRPEIGRFNLNTEIRDIVIDYNGNAFVINYDGDMYRLDIDNKWGYVKYDLQGAKVNVVKVLKHDDGKFKKGTAYIGTNKGVYFKYGDGLNQEFTDKFQLTDDIRDFTWDNRGSAFAISHSGDMYHLDLEGWGYVKYDLGGAKVNVVKVLGSDDGKFKKGTAYIGTNKGVYFKYGDGLNQEFTDKFQLTDRIRDFTWDNRGSAFALSHSGDMYHLDLEGWGYVKYDLGGAKVNVVKVLSSDDGEFKKGTAYIGTNKGVYFKYGDGLNQEFTDKFQLTDDIRDFTWDNEGSAFATSHSGDKFHLNLKGWGYVKVMSPVQK</sequence>
<reference evidence="1" key="1">
    <citation type="submission" date="2023-04" db="EMBL/GenBank/DDBJ databases">
        <title>A chromosome-level genome assembly of the parasitoid wasp Eretmocerus hayati.</title>
        <authorList>
            <person name="Zhong Y."/>
            <person name="Liu S."/>
            <person name="Liu Y."/>
        </authorList>
    </citation>
    <scope>NUCLEOTIDE SEQUENCE</scope>
    <source>
        <strain evidence="1">ZJU_SS_LIU_2023</strain>
    </source>
</reference>
<protein>
    <submittedName>
        <fullName evidence="1">Uncharacterized protein</fullName>
    </submittedName>
</protein>
<dbReference type="EMBL" id="CM056742">
    <property type="protein sequence ID" value="KAJ8675064.1"/>
    <property type="molecule type" value="Genomic_DNA"/>
</dbReference>
<name>A0ACC2NXP4_9HYME</name>
<dbReference type="Proteomes" id="UP001239111">
    <property type="component" value="Chromosome 2"/>
</dbReference>
<evidence type="ECO:0000313" key="1">
    <source>
        <dbReference type="EMBL" id="KAJ8675064.1"/>
    </source>
</evidence>
<proteinExistence type="predicted"/>